<dbReference type="Gene3D" id="3.90.550.10">
    <property type="entry name" value="Spore Coat Polysaccharide Biosynthesis Protein SpsA, Chain A"/>
    <property type="match status" value="1"/>
</dbReference>
<dbReference type="Pfam" id="PF00535">
    <property type="entry name" value="Glycos_transf_2"/>
    <property type="match status" value="1"/>
</dbReference>
<dbReference type="GO" id="GO:0016758">
    <property type="term" value="F:hexosyltransferase activity"/>
    <property type="evidence" value="ECO:0007669"/>
    <property type="project" value="UniProtKB-ARBA"/>
</dbReference>
<reference evidence="2" key="1">
    <citation type="journal article" date="2021" name="PeerJ">
        <title>Extensive microbial diversity within the chicken gut microbiome revealed by metagenomics and culture.</title>
        <authorList>
            <person name="Gilroy R."/>
            <person name="Ravi A."/>
            <person name="Getino M."/>
            <person name="Pursley I."/>
            <person name="Horton D.L."/>
            <person name="Alikhan N.F."/>
            <person name="Baker D."/>
            <person name="Gharbi K."/>
            <person name="Hall N."/>
            <person name="Watson M."/>
            <person name="Adriaenssens E.M."/>
            <person name="Foster-Nyarko E."/>
            <person name="Jarju S."/>
            <person name="Secka A."/>
            <person name="Antonio M."/>
            <person name="Oren A."/>
            <person name="Chaudhuri R.R."/>
            <person name="La Ragione R."/>
            <person name="Hildebrand F."/>
            <person name="Pallen M.J."/>
        </authorList>
    </citation>
    <scope>NUCLEOTIDE SEQUENCE</scope>
    <source>
        <strain evidence="2">5790</strain>
    </source>
</reference>
<dbReference type="SUPFAM" id="SSF53448">
    <property type="entry name" value="Nucleotide-diphospho-sugar transferases"/>
    <property type="match status" value="1"/>
</dbReference>
<reference evidence="2" key="2">
    <citation type="submission" date="2021-04" db="EMBL/GenBank/DDBJ databases">
        <authorList>
            <person name="Gilroy R."/>
        </authorList>
    </citation>
    <scope>NUCLEOTIDE SEQUENCE</scope>
    <source>
        <strain evidence="2">5790</strain>
    </source>
</reference>
<proteinExistence type="predicted"/>
<keyword evidence="2" id="KW-0328">Glycosyltransferase</keyword>
<dbReference type="EMBL" id="DXIJ01000030">
    <property type="protein sequence ID" value="HIV85458.1"/>
    <property type="molecule type" value="Genomic_DNA"/>
</dbReference>
<feature type="domain" description="Glycosyltransferase 2-like" evidence="1">
    <location>
        <begin position="40"/>
        <end position="167"/>
    </location>
</feature>
<dbReference type="InterPro" id="IPR001173">
    <property type="entry name" value="Glyco_trans_2-like"/>
</dbReference>
<name>A0A9D1TM70_9FIRM</name>
<dbReference type="InterPro" id="IPR029044">
    <property type="entry name" value="Nucleotide-diphossugar_trans"/>
</dbReference>
<keyword evidence="2" id="KW-0808">Transferase</keyword>
<sequence>MSERLKKRRHSFRRYKILFEKKYGRVLEKLPPAGRRGLVSVVLPVFNGEKYLDEAIASVLQQTYDSIELIIVNDGSVDATEEIILKFKNPQIKYIRHNENKGLPAALNTGFAAAGGEYYTWISHDNIMLPDFIRTAAEELEANKAAAMVYGNMRLIDESGGILRGKGWFEHPPLSGNVILPQSVMQLNDVANNTIGAAFLYRANAAALLGGYDVRRFGIEDYDYWMRMNEVFDIVHMQCGEPLYLYRFHSGSLTAGDERLGITRRRPELMDYDRLRRRRLISDKNDGSVRALKAVLNSLI</sequence>
<dbReference type="PANTHER" id="PTHR22916">
    <property type="entry name" value="GLYCOSYLTRANSFERASE"/>
    <property type="match status" value="1"/>
</dbReference>
<dbReference type="Proteomes" id="UP000824162">
    <property type="component" value="Unassembled WGS sequence"/>
</dbReference>
<evidence type="ECO:0000313" key="3">
    <source>
        <dbReference type="Proteomes" id="UP000824162"/>
    </source>
</evidence>
<comment type="caution">
    <text evidence="2">The sequence shown here is derived from an EMBL/GenBank/DDBJ whole genome shotgun (WGS) entry which is preliminary data.</text>
</comment>
<organism evidence="2 3">
    <name type="scientific">Candidatus Monoglobus merdigallinarum</name>
    <dbReference type="NCBI Taxonomy" id="2838698"/>
    <lineage>
        <taxon>Bacteria</taxon>
        <taxon>Bacillati</taxon>
        <taxon>Bacillota</taxon>
        <taxon>Clostridia</taxon>
        <taxon>Monoglobales</taxon>
        <taxon>Monoglobaceae</taxon>
        <taxon>Monoglobus</taxon>
    </lineage>
</organism>
<protein>
    <submittedName>
        <fullName evidence="2">Glycosyltransferase</fullName>
        <ecNumber evidence="2">2.4.-.-</ecNumber>
    </submittedName>
</protein>
<accession>A0A9D1TM70</accession>
<evidence type="ECO:0000313" key="2">
    <source>
        <dbReference type="EMBL" id="HIV85458.1"/>
    </source>
</evidence>
<dbReference type="PANTHER" id="PTHR22916:SF3">
    <property type="entry name" value="UDP-GLCNAC:BETAGAL BETA-1,3-N-ACETYLGLUCOSAMINYLTRANSFERASE-LIKE PROTEIN 1"/>
    <property type="match status" value="1"/>
</dbReference>
<dbReference type="EC" id="2.4.-.-" evidence="2"/>
<dbReference type="AlphaFoldDB" id="A0A9D1TM70"/>
<evidence type="ECO:0000259" key="1">
    <source>
        <dbReference type="Pfam" id="PF00535"/>
    </source>
</evidence>
<gene>
    <name evidence="2" type="ORF">H9900_01455</name>
</gene>